<reference evidence="2 3" key="1">
    <citation type="submission" date="2014-06" db="EMBL/GenBank/DDBJ databases">
        <title>Draft genome sequence of the putrescine producing strain Lactococcus lactis subsp cremoris GE214.</title>
        <authorList>
            <person name="Ladero V."/>
            <person name="Linares D.M."/>
            <person name="del Rio B."/>
            <person name="Mayo B."/>
            <person name="Martin M.C."/>
            <person name="Fernandez M."/>
            <person name="Alvarez M.A."/>
        </authorList>
    </citation>
    <scope>NUCLEOTIDE SEQUENCE [LARGE SCALE GENOMIC DNA]</scope>
    <source>
        <strain evidence="2 3">GE214</strain>
    </source>
</reference>
<feature type="transmembrane region" description="Helical" evidence="1">
    <location>
        <begin position="55"/>
        <end position="74"/>
    </location>
</feature>
<protein>
    <submittedName>
        <fullName evidence="2">Putative membrane protein</fullName>
    </submittedName>
</protein>
<comment type="caution">
    <text evidence="2">The sequence shown here is derived from an EMBL/GenBank/DDBJ whole genome shotgun (WGS) entry which is preliminary data.</text>
</comment>
<dbReference type="EMBL" id="AZSI01000037">
    <property type="protein sequence ID" value="KEY62571.1"/>
    <property type="molecule type" value="Genomic_DNA"/>
</dbReference>
<keyword evidence="1" id="KW-1133">Transmembrane helix</keyword>
<evidence type="ECO:0000313" key="2">
    <source>
        <dbReference type="EMBL" id="KEY62571.1"/>
    </source>
</evidence>
<dbReference type="AlphaFoldDB" id="A0A084AB92"/>
<gene>
    <name evidence="2" type="ORF">U725_01286</name>
</gene>
<proteinExistence type="predicted"/>
<dbReference type="SMR" id="A0A084AB92"/>
<evidence type="ECO:0000256" key="1">
    <source>
        <dbReference type="SAM" id="Phobius"/>
    </source>
</evidence>
<keyword evidence="1" id="KW-0812">Transmembrane</keyword>
<sequence length="114" mass="13338">MKNMNMKKILSFIPFILWLWLCLSFPTFTRNNEALKLSFKFTSDFLTKLFHSEQLALIILLLFIPILSFTLNLTSASREKNKYLRLSYFIISFLSLLTIPVFSLILIIGFGSYL</sequence>
<accession>A0A084AB92</accession>
<keyword evidence="1" id="KW-0472">Membrane</keyword>
<feature type="transmembrane region" description="Helical" evidence="1">
    <location>
        <begin position="86"/>
        <end position="110"/>
    </location>
</feature>
<evidence type="ECO:0000313" key="3">
    <source>
        <dbReference type="Proteomes" id="UP000028401"/>
    </source>
</evidence>
<name>A0A084AB92_LACLC</name>
<organism evidence="2 3">
    <name type="scientific">Lactococcus cremoris subsp. cremoris GE214</name>
    <dbReference type="NCBI Taxonomy" id="1415168"/>
    <lineage>
        <taxon>Bacteria</taxon>
        <taxon>Bacillati</taxon>
        <taxon>Bacillota</taxon>
        <taxon>Bacilli</taxon>
        <taxon>Lactobacillales</taxon>
        <taxon>Streptococcaceae</taxon>
        <taxon>Lactococcus</taxon>
        <taxon>Lactococcus cremoris subsp. cremoris</taxon>
    </lineage>
</organism>
<dbReference type="Proteomes" id="UP000028401">
    <property type="component" value="Unassembled WGS sequence"/>
</dbReference>